<proteinExistence type="predicted"/>
<protein>
    <submittedName>
        <fullName evidence="1">Uncharacterized protein</fullName>
    </submittedName>
</protein>
<sequence length="128" mass="13898">MGYCGDDGVATGLWVMVVRLRDIGSEREKKKERSSEVGFRLVREIDAIAGGGGAAVAVVVRWRWRGGGYGCAVERWCRLCDGDRVTAGVDGDGSGGGDGWWWLVGDDEEDAAVVVVMEMMEVDAERRI</sequence>
<reference evidence="1 2" key="1">
    <citation type="submission" date="2019-09" db="EMBL/GenBank/DDBJ databases">
        <title>A chromosome-level genome assembly of the Chinese tupelo Nyssa sinensis.</title>
        <authorList>
            <person name="Yang X."/>
            <person name="Kang M."/>
            <person name="Yang Y."/>
            <person name="Xiong H."/>
            <person name="Wang M."/>
            <person name="Zhang Z."/>
            <person name="Wang Z."/>
            <person name="Wu H."/>
            <person name="Ma T."/>
            <person name="Liu J."/>
            <person name="Xi Z."/>
        </authorList>
    </citation>
    <scope>NUCLEOTIDE SEQUENCE [LARGE SCALE GENOMIC DNA]</scope>
    <source>
        <strain evidence="1">J267</strain>
        <tissue evidence="1">Leaf</tissue>
    </source>
</reference>
<organism evidence="1 2">
    <name type="scientific">Nyssa sinensis</name>
    <dbReference type="NCBI Taxonomy" id="561372"/>
    <lineage>
        <taxon>Eukaryota</taxon>
        <taxon>Viridiplantae</taxon>
        <taxon>Streptophyta</taxon>
        <taxon>Embryophyta</taxon>
        <taxon>Tracheophyta</taxon>
        <taxon>Spermatophyta</taxon>
        <taxon>Magnoliopsida</taxon>
        <taxon>eudicotyledons</taxon>
        <taxon>Gunneridae</taxon>
        <taxon>Pentapetalae</taxon>
        <taxon>asterids</taxon>
        <taxon>Cornales</taxon>
        <taxon>Nyssaceae</taxon>
        <taxon>Nyssa</taxon>
    </lineage>
</organism>
<name>A0A5J5B1P2_9ASTE</name>
<evidence type="ECO:0000313" key="1">
    <source>
        <dbReference type="EMBL" id="KAA8535707.1"/>
    </source>
</evidence>
<evidence type="ECO:0000313" key="2">
    <source>
        <dbReference type="Proteomes" id="UP000325577"/>
    </source>
</evidence>
<dbReference type="AlphaFoldDB" id="A0A5J5B1P2"/>
<keyword evidence="2" id="KW-1185">Reference proteome</keyword>
<gene>
    <name evidence="1" type="ORF">F0562_030710</name>
</gene>
<dbReference type="EMBL" id="CM018040">
    <property type="protein sequence ID" value="KAA8535707.1"/>
    <property type="molecule type" value="Genomic_DNA"/>
</dbReference>
<accession>A0A5J5B1P2</accession>
<dbReference type="Proteomes" id="UP000325577">
    <property type="component" value="Linkage Group LG17"/>
</dbReference>